<dbReference type="Gene3D" id="2.30.30.40">
    <property type="entry name" value="SH3 Domains"/>
    <property type="match status" value="1"/>
</dbReference>
<evidence type="ECO:0000256" key="12">
    <source>
        <dbReference type="PROSITE-ProRule" id="PRU00192"/>
    </source>
</evidence>
<feature type="domain" description="SH2" evidence="15">
    <location>
        <begin position="653"/>
        <end position="741"/>
    </location>
</feature>
<dbReference type="GO" id="GO:0046488">
    <property type="term" value="P:phosphatidylinositol metabolic process"/>
    <property type="evidence" value="ECO:0007669"/>
    <property type="project" value="TreeGrafter"/>
</dbReference>
<evidence type="ECO:0000256" key="14">
    <source>
        <dbReference type="SAM" id="MobiDB-lite"/>
    </source>
</evidence>
<dbReference type="SMART" id="SM00148">
    <property type="entry name" value="PLCXc"/>
    <property type="match status" value="1"/>
</dbReference>
<dbReference type="EMBL" id="WJQU01000001">
    <property type="protein sequence ID" value="KAJ6646988.1"/>
    <property type="molecule type" value="Genomic_DNA"/>
</dbReference>
<comment type="caution">
    <text evidence="20">The sequence shown here is derived from an EMBL/GenBank/DDBJ whole genome shotgun (WGS) entry which is preliminary data.</text>
</comment>
<evidence type="ECO:0000259" key="17">
    <source>
        <dbReference type="PROSITE" id="PS50003"/>
    </source>
</evidence>
<dbReference type="Pfam" id="PF00168">
    <property type="entry name" value="C2"/>
    <property type="match status" value="1"/>
</dbReference>
<dbReference type="Gene3D" id="2.30.29.30">
    <property type="entry name" value="Pleckstrin-homology domain (PH domain)/Phosphotyrosine-binding domain (PTB)"/>
    <property type="match status" value="1"/>
</dbReference>
<dbReference type="SUPFAM" id="SSF49562">
    <property type="entry name" value="C2 domain (Calcium/lipid-binding domain, CaLB)"/>
    <property type="match status" value="1"/>
</dbReference>
<dbReference type="InterPro" id="IPR011993">
    <property type="entry name" value="PH-like_dom_sf"/>
</dbReference>
<dbReference type="CDD" id="cd00275">
    <property type="entry name" value="C2_PLC_like"/>
    <property type="match status" value="1"/>
</dbReference>
<dbReference type="PROSITE" id="PS50003">
    <property type="entry name" value="PH_DOMAIN"/>
    <property type="match status" value="1"/>
</dbReference>
<dbReference type="SMART" id="SM00252">
    <property type="entry name" value="SH2"/>
    <property type="match status" value="2"/>
</dbReference>
<dbReference type="InterPro" id="IPR011992">
    <property type="entry name" value="EF-hand-dom_pair"/>
</dbReference>
<dbReference type="PROSITE" id="PS50008">
    <property type="entry name" value="PIPLC_Y_DOMAIN"/>
    <property type="match status" value="1"/>
</dbReference>
<dbReference type="GO" id="GO:0048468">
    <property type="term" value="P:cell development"/>
    <property type="evidence" value="ECO:0007669"/>
    <property type="project" value="UniProtKB-ARBA"/>
</dbReference>
<dbReference type="PRINTS" id="PR00390">
    <property type="entry name" value="PHPHLIPASEC"/>
</dbReference>
<accession>A0A9Q0S7J5</accession>
<evidence type="ECO:0000256" key="8">
    <source>
        <dbReference type="ARBA" id="ARBA00023098"/>
    </source>
</evidence>
<evidence type="ECO:0000256" key="10">
    <source>
        <dbReference type="PIRNR" id="PIRNR000952"/>
    </source>
</evidence>
<dbReference type="SMART" id="SM00149">
    <property type="entry name" value="PLCYc"/>
    <property type="match status" value="1"/>
</dbReference>
<evidence type="ECO:0000256" key="6">
    <source>
        <dbReference type="ARBA" id="ARBA00022963"/>
    </source>
</evidence>
<dbReference type="InterPro" id="IPR001711">
    <property type="entry name" value="PLipase_C_Pinositol-sp_Y"/>
</dbReference>
<dbReference type="Pfam" id="PF00387">
    <property type="entry name" value="PI-PLC-Y"/>
    <property type="match status" value="1"/>
</dbReference>
<feature type="domain" description="PH" evidence="17">
    <location>
        <begin position="21"/>
        <end position="137"/>
    </location>
</feature>
<dbReference type="PROSITE" id="PS50007">
    <property type="entry name" value="PIPLC_X_DOMAIN"/>
    <property type="match status" value="1"/>
</dbReference>
<dbReference type="InterPro" id="IPR017946">
    <property type="entry name" value="PLC-like_Pdiesterase_TIM-brl"/>
</dbReference>
<dbReference type="PANTHER" id="PTHR10336">
    <property type="entry name" value="PHOSPHOINOSITIDE-SPECIFIC PHOSPHOLIPASE C FAMILY PROTEIN"/>
    <property type="match status" value="1"/>
</dbReference>
<dbReference type="Gene3D" id="3.20.20.190">
    <property type="entry name" value="Phosphatidylinositol (PI) phosphodiesterase"/>
    <property type="match status" value="2"/>
</dbReference>
<name>A0A9Q0S7J5_9DIPT</name>
<reference evidence="20" key="1">
    <citation type="submission" date="2022-07" db="EMBL/GenBank/DDBJ databases">
        <authorList>
            <person name="Trinca V."/>
            <person name="Uliana J.V.C."/>
            <person name="Torres T.T."/>
            <person name="Ward R.J."/>
            <person name="Monesi N."/>
        </authorList>
    </citation>
    <scope>NUCLEOTIDE SEQUENCE</scope>
    <source>
        <strain evidence="20">HSMRA1968</strain>
        <tissue evidence="20">Whole embryos</tissue>
    </source>
</reference>
<evidence type="ECO:0000256" key="4">
    <source>
        <dbReference type="ARBA" id="ARBA00022801"/>
    </source>
</evidence>
<feature type="region of interest" description="Disordered" evidence="14">
    <location>
        <begin position="758"/>
        <end position="779"/>
    </location>
</feature>
<dbReference type="InterPro" id="IPR001192">
    <property type="entry name" value="PI-PLC_fam"/>
</dbReference>
<evidence type="ECO:0000256" key="9">
    <source>
        <dbReference type="ARBA" id="ARBA00023224"/>
    </source>
</evidence>
<dbReference type="FunFam" id="3.20.20.190:FF:000004">
    <property type="entry name" value="1-phosphatidylinositol 4,5-bisphosphate phosphodiesterase gamma"/>
    <property type="match status" value="1"/>
</dbReference>
<dbReference type="PROSITE" id="PS50001">
    <property type="entry name" value="SH2"/>
    <property type="match status" value="2"/>
</dbReference>
<feature type="domain" description="SH2" evidence="15">
    <location>
        <begin position="541"/>
        <end position="642"/>
    </location>
</feature>
<dbReference type="InterPro" id="IPR016279">
    <property type="entry name" value="PLC-gamma"/>
</dbReference>
<keyword evidence="7 11" id="KW-0727">SH2 domain</keyword>
<dbReference type="InterPro" id="IPR036860">
    <property type="entry name" value="SH2_dom_sf"/>
</dbReference>
<dbReference type="PROSITE" id="PS50004">
    <property type="entry name" value="C2"/>
    <property type="match status" value="1"/>
</dbReference>
<dbReference type="Pfam" id="PF00018">
    <property type="entry name" value="SH3_1"/>
    <property type="match status" value="1"/>
</dbReference>
<dbReference type="CDD" id="cd10341">
    <property type="entry name" value="SH2_N-SH2_PLC_gamma_like"/>
    <property type="match status" value="1"/>
</dbReference>
<dbReference type="Pfam" id="PF00017">
    <property type="entry name" value="SH2"/>
    <property type="match status" value="2"/>
</dbReference>
<dbReference type="Gene3D" id="3.30.505.10">
    <property type="entry name" value="SH2 domain"/>
    <property type="match status" value="2"/>
</dbReference>
<dbReference type="GO" id="GO:0048015">
    <property type="term" value="P:phosphatidylinositol-mediated signaling"/>
    <property type="evidence" value="ECO:0007669"/>
    <property type="project" value="TreeGrafter"/>
</dbReference>
<dbReference type="InterPro" id="IPR000909">
    <property type="entry name" value="PLipase_C_PInositol-sp_X_dom"/>
</dbReference>
<evidence type="ECO:0000259" key="16">
    <source>
        <dbReference type="PROSITE" id="PS50002"/>
    </source>
</evidence>
<protein>
    <recommendedName>
        <fullName evidence="10">1-phosphatidylinositol 4,5-bisphosphate phosphodiesterase gamma</fullName>
        <ecNumber evidence="10">3.1.4.11</ecNumber>
    </recommendedName>
</protein>
<evidence type="ECO:0000259" key="18">
    <source>
        <dbReference type="PROSITE" id="PS50004"/>
    </source>
</evidence>
<dbReference type="InterPro" id="IPR000980">
    <property type="entry name" value="SH2"/>
</dbReference>
<dbReference type="SUPFAM" id="SSF51695">
    <property type="entry name" value="PLC-like phosphodiesterases"/>
    <property type="match status" value="1"/>
</dbReference>
<evidence type="ECO:0000256" key="1">
    <source>
        <dbReference type="ARBA" id="ARBA00001913"/>
    </source>
</evidence>
<evidence type="ECO:0000259" key="19">
    <source>
        <dbReference type="PROSITE" id="PS50008"/>
    </source>
</evidence>
<proteinExistence type="predicted"/>
<dbReference type="GO" id="GO:0009395">
    <property type="term" value="P:phospholipid catabolic process"/>
    <property type="evidence" value="ECO:0007669"/>
    <property type="project" value="UniProtKB-UniRule"/>
</dbReference>
<sequence length="1199" mass="139860">MLGCFSQLSVPSLGEMEQTVCMLERGTIITKYYPRRRPEQKTLMLRRETRQLIWASANANPRTNYDGAVELREIKEVRLGKNSKEFEKWGDESKAVDPLKCFIVFYGNEFKLRSLSVVALSEQECVNWMKGLRYMIADTASSPYPLEIERWLRKEFYSIENARETVTIKELKSFLGRVNCRMNTAKLLEHFNEIDVRKRGELRFDDFSHLFQKLLVTQNTIQECYSCFEGFPYSKDNETVQLQNFQSFLTKDQDDPLGKDDRVVATFLRDFVQDPLRDVQEPYLTIPEFIDYLFSKQNSIWDPRHDRVYMDMKKPLSHYWISSSHNTYLTGDQFSSESSTEAYVRALRMGCRCIELDCWDGPDNMPLIFHGHTFTTKIKFRDVIKTIKEHAFVTSEFPVILSIEQNCSLAQQRKMAQAMIEVFGDMLLTNRVDKNETQLPSPHQLRRKIILKHKKLPEVEDGTTSKNDESDNIRSMMKEGKLYLQDPVDKSWNLYLFVLTQHKIMYRSEPEESTRDEEFELCFPRPKESLMNDELHFGENWFHGKLEGGRQEAEQLLEAYKHLGDGTFLVRESATFVGDYSLSFWRKDKANHCRIKLKHQNGLTKYYLVEMHVFDSLYSLIMYYRQNMLRSAEFAILLKEPVPQPKKHETQDWFHPHTTREQADNVLMHLSDGSFLVRVSEQDVNAYAISFTAYRKIKNCRINVEGRLYIVGETQFESLVSLINYYTRNPLYRNVKLTYPISKEMLKTISKRYGNDAVTSDIENGEDDQNEASSYMDPSASQERCTVKAMYDYTAQNLDELSFCKHAIITNVKKKENNSWWTGDYGGKKQHYFPANYVVEIETSSDGCSDDSSGKVSTSHTDSFDVHGAVVSFAYESSEPEIQFKLRIQTPTMQNIFEIGFKNHELATEWEKAIKEAAQIASLLETQRRKKERNARVAKEMSDLIIYFRSVPFRDKDWVFYEMSSFPETKAEKYFIHQYNSSTVKYHQNQVSRVYPKGQRLDSSNFNPIPFWNVGSQMIALNYQTPDKPMQLNEAKFRDNGSCGYILKPKFMLNERFDPNDSNTLVDVDEKTINIRIIGARHLCKSRSNVSNPSVEVEVIGATFDSGIKHRTRSVENGFNPIWNELCEFHIKNPDFAMLRFEVQDEDMFGERNFIGQAVFPINCIRTGLRSISLKNKYSEDLELATLLVQIQIKNSESK</sequence>
<dbReference type="AlphaFoldDB" id="A0A9Q0S7J5"/>
<dbReference type="SMART" id="SM00233">
    <property type="entry name" value="PH"/>
    <property type="match status" value="1"/>
</dbReference>
<dbReference type="EC" id="3.1.4.11" evidence="10"/>
<dbReference type="SUPFAM" id="SSF50044">
    <property type="entry name" value="SH3-domain"/>
    <property type="match status" value="1"/>
</dbReference>
<dbReference type="InterPro" id="IPR000008">
    <property type="entry name" value="C2_dom"/>
</dbReference>
<dbReference type="InterPro" id="IPR035024">
    <property type="entry name" value="PLC-gamma_N-SH2"/>
</dbReference>
<dbReference type="CDD" id="cd11825">
    <property type="entry name" value="SH3_PLCgamma"/>
    <property type="match status" value="1"/>
</dbReference>
<keyword evidence="2 12" id="KW-0728">SH3 domain</keyword>
<keyword evidence="5" id="KW-0106">Calcium</keyword>
<dbReference type="Pfam" id="PF00388">
    <property type="entry name" value="PI-PLC-X"/>
    <property type="match status" value="1"/>
</dbReference>
<evidence type="ECO:0000313" key="20">
    <source>
        <dbReference type="EMBL" id="KAJ6646988.1"/>
    </source>
</evidence>
<keyword evidence="4 10" id="KW-0378">Hydrolase</keyword>
<dbReference type="InterPro" id="IPR057061">
    <property type="entry name" value="PLCG_EF-hand_2"/>
</dbReference>
<dbReference type="PIRSF" id="PIRSF000952">
    <property type="entry name" value="PLC-gamma"/>
    <property type="match status" value="1"/>
</dbReference>
<dbReference type="InterPro" id="IPR036028">
    <property type="entry name" value="SH3-like_dom_sf"/>
</dbReference>
<feature type="domain" description="C2" evidence="18">
    <location>
        <begin position="1058"/>
        <end position="1176"/>
    </location>
</feature>
<dbReference type="SUPFAM" id="SSF47473">
    <property type="entry name" value="EF-hand"/>
    <property type="match status" value="1"/>
</dbReference>
<organism evidence="20 21">
    <name type="scientific">Pseudolycoriella hygida</name>
    <dbReference type="NCBI Taxonomy" id="35572"/>
    <lineage>
        <taxon>Eukaryota</taxon>
        <taxon>Metazoa</taxon>
        <taxon>Ecdysozoa</taxon>
        <taxon>Arthropoda</taxon>
        <taxon>Hexapoda</taxon>
        <taxon>Insecta</taxon>
        <taxon>Pterygota</taxon>
        <taxon>Neoptera</taxon>
        <taxon>Endopterygota</taxon>
        <taxon>Diptera</taxon>
        <taxon>Nematocera</taxon>
        <taxon>Sciaroidea</taxon>
        <taxon>Sciaridae</taxon>
        <taxon>Pseudolycoriella</taxon>
    </lineage>
</organism>
<dbReference type="GO" id="GO:0051209">
    <property type="term" value="P:release of sequestered calcium ion into cytosol"/>
    <property type="evidence" value="ECO:0007669"/>
    <property type="project" value="TreeGrafter"/>
</dbReference>
<dbReference type="InterPro" id="IPR056586">
    <property type="entry name" value="EF-hand_PLCG1"/>
</dbReference>
<comment type="function">
    <text evidence="10">Mediates the production of the second messenger molecules diacylglycerol (DAG) and inositol 1,4,5-trisphosphate (IP3). Plays an important role in the regulation of intracellular signaling cascades.</text>
</comment>
<keyword evidence="21" id="KW-1185">Reference proteome</keyword>
<dbReference type="PROSITE" id="PS50002">
    <property type="entry name" value="SH3"/>
    <property type="match status" value="1"/>
</dbReference>
<keyword evidence="6 10" id="KW-0442">Lipid degradation</keyword>
<dbReference type="Proteomes" id="UP001151699">
    <property type="component" value="Chromosome A"/>
</dbReference>
<dbReference type="CDD" id="cd13362">
    <property type="entry name" value="PH_PLC_gamma"/>
    <property type="match status" value="1"/>
</dbReference>
<comment type="catalytic activity">
    <reaction evidence="10 13">
        <text>a 1,2-diacyl-sn-glycero-3-phospho-(1D-myo-inositol-4,5-bisphosphate) + H2O = 1D-myo-inositol 1,4,5-trisphosphate + a 1,2-diacyl-sn-glycerol + H(+)</text>
        <dbReference type="Rhea" id="RHEA:33179"/>
        <dbReference type="ChEBI" id="CHEBI:15377"/>
        <dbReference type="ChEBI" id="CHEBI:15378"/>
        <dbReference type="ChEBI" id="CHEBI:17815"/>
        <dbReference type="ChEBI" id="CHEBI:58456"/>
        <dbReference type="ChEBI" id="CHEBI:203600"/>
        <dbReference type="EC" id="3.1.4.11"/>
    </reaction>
</comment>
<comment type="cofactor">
    <cofactor evidence="1">
        <name>Ca(2+)</name>
        <dbReference type="ChEBI" id="CHEBI:29108"/>
    </cofactor>
</comment>
<dbReference type="InterPro" id="IPR035892">
    <property type="entry name" value="C2_domain_sf"/>
</dbReference>
<dbReference type="Pfam" id="PF23583">
    <property type="entry name" value="EF_HAND_2_PLCG"/>
    <property type="match status" value="1"/>
</dbReference>
<evidence type="ECO:0000256" key="7">
    <source>
        <dbReference type="ARBA" id="ARBA00022999"/>
    </source>
</evidence>
<evidence type="ECO:0000256" key="11">
    <source>
        <dbReference type="PROSITE-ProRule" id="PRU00191"/>
    </source>
</evidence>
<dbReference type="Gene3D" id="1.10.238.10">
    <property type="entry name" value="EF-hand"/>
    <property type="match status" value="1"/>
</dbReference>
<dbReference type="InterPro" id="IPR001849">
    <property type="entry name" value="PH_domain"/>
</dbReference>
<keyword evidence="9 10" id="KW-0807">Transducer</keyword>
<dbReference type="GO" id="GO:0032587">
    <property type="term" value="C:ruffle membrane"/>
    <property type="evidence" value="ECO:0007669"/>
    <property type="project" value="TreeGrafter"/>
</dbReference>
<dbReference type="PANTHER" id="PTHR10336:SF159">
    <property type="entry name" value="1-PHOSPHATIDYLINOSITOL 4,5-BISPHOSPHATE PHOSPHODIESTERASE GAMMA"/>
    <property type="match status" value="1"/>
</dbReference>
<dbReference type="CDD" id="cd16201">
    <property type="entry name" value="EFh_PI-PLCgamma"/>
    <property type="match status" value="1"/>
</dbReference>
<dbReference type="InterPro" id="IPR001452">
    <property type="entry name" value="SH3_domain"/>
</dbReference>
<dbReference type="OrthoDB" id="269822at2759"/>
<gene>
    <name evidence="20" type="primary">Plcg1</name>
    <name evidence="20" type="ORF">Bhyg_02205</name>
</gene>
<evidence type="ECO:0000256" key="2">
    <source>
        <dbReference type="ARBA" id="ARBA00022443"/>
    </source>
</evidence>
<dbReference type="FunFam" id="2.30.30.40:FF:000119">
    <property type="entry name" value="1-phosphatidylinositol 4,5-bisphosphate phosphodiesterase gamma"/>
    <property type="match status" value="1"/>
</dbReference>
<dbReference type="Gene3D" id="2.60.40.150">
    <property type="entry name" value="C2 domain"/>
    <property type="match status" value="1"/>
</dbReference>
<keyword evidence="8 10" id="KW-0443">Lipid metabolism</keyword>
<dbReference type="Pfam" id="PF23329">
    <property type="entry name" value="EF_HAND_1_PLCG"/>
    <property type="match status" value="1"/>
</dbReference>
<feature type="domain" description="SH3" evidence="16">
    <location>
        <begin position="782"/>
        <end position="843"/>
    </location>
</feature>
<dbReference type="GO" id="GO:0009653">
    <property type="term" value="P:anatomical structure morphogenesis"/>
    <property type="evidence" value="ECO:0007669"/>
    <property type="project" value="UniProtKB-ARBA"/>
</dbReference>
<keyword evidence="3" id="KW-0677">Repeat</keyword>
<evidence type="ECO:0000259" key="15">
    <source>
        <dbReference type="PROSITE" id="PS50001"/>
    </source>
</evidence>
<dbReference type="FunFam" id="3.30.505.10:FF:000011">
    <property type="entry name" value="1-phosphatidylinositol 4,5-bisphosphate phosphodiesterase gamma"/>
    <property type="match status" value="1"/>
</dbReference>
<dbReference type="CDD" id="cd08592">
    <property type="entry name" value="PI-PLCc_gamma"/>
    <property type="match status" value="1"/>
</dbReference>
<evidence type="ECO:0000313" key="21">
    <source>
        <dbReference type="Proteomes" id="UP001151699"/>
    </source>
</evidence>
<dbReference type="GO" id="GO:0004435">
    <property type="term" value="F:phosphatidylinositol-4,5-bisphosphate phospholipase C activity"/>
    <property type="evidence" value="ECO:0007669"/>
    <property type="project" value="UniProtKB-UniRule"/>
</dbReference>
<dbReference type="SMART" id="SM00239">
    <property type="entry name" value="C2"/>
    <property type="match status" value="1"/>
</dbReference>
<evidence type="ECO:0000256" key="5">
    <source>
        <dbReference type="ARBA" id="ARBA00022837"/>
    </source>
</evidence>
<dbReference type="SMART" id="SM00326">
    <property type="entry name" value="SH3"/>
    <property type="match status" value="1"/>
</dbReference>
<dbReference type="GO" id="GO:0010634">
    <property type="term" value="P:positive regulation of epithelial cell migration"/>
    <property type="evidence" value="ECO:0007669"/>
    <property type="project" value="TreeGrafter"/>
</dbReference>
<evidence type="ECO:0000256" key="13">
    <source>
        <dbReference type="RuleBase" id="RU361133"/>
    </source>
</evidence>
<feature type="domain" description="PI-PLC Y-box" evidence="19">
    <location>
        <begin position="941"/>
        <end position="1052"/>
    </location>
</feature>
<dbReference type="SUPFAM" id="SSF50729">
    <property type="entry name" value="PH domain-like"/>
    <property type="match status" value="1"/>
</dbReference>
<evidence type="ECO:0000256" key="3">
    <source>
        <dbReference type="ARBA" id="ARBA00022737"/>
    </source>
</evidence>
<dbReference type="SUPFAM" id="SSF55550">
    <property type="entry name" value="SH2 domain"/>
    <property type="match status" value="2"/>
</dbReference>
<dbReference type="PRINTS" id="PR00401">
    <property type="entry name" value="SH2DOMAIN"/>
</dbReference>